<dbReference type="GeneID" id="93530270"/>
<sequence length="124" mass="14142">MFITKELIVKKSRFVSYLIDLSHMKIENVNAEVKSIINNFKIKNKKASHVVYGFIYNKNNTEIIGFSDDKEPKNTAGKPIYELLKLKNKNNLLIVIVRFYGGIKLGSGGLIKAYRQSANLLFSE</sequence>
<evidence type="ECO:0000256" key="1">
    <source>
        <dbReference type="ARBA" id="ARBA00007665"/>
    </source>
</evidence>
<comment type="similarity">
    <text evidence="1">Belongs to the IMPACT family.</text>
</comment>
<dbReference type="EMBL" id="LS991953">
    <property type="protein sequence ID" value="SYV93323.1"/>
    <property type="molecule type" value="Genomic_DNA"/>
</dbReference>
<dbReference type="GO" id="GO:0006446">
    <property type="term" value="P:regulation of translational initiation"/>
    <property type="evidence" value="ECO:0007669"/>
    <property type="project" value="TreeGrafter"/>
</dbReference>
<proteinExistence type="inferred from homology"/>
<dbReference type="InterPro" id="IPR023582">
    <property type="entry name" value="Impact"/>
</dbReference>
<reference evidence="5" key="2">
    <citation type="submission" date="2018-06" db="EMBL/GenBank/DDBJ databases">
        <authorList>
            <consortium name="Pathogen Informatics"/>
        </authorList>
    </citation>
    <scope>NUCLEOTIDE SEQUENCE [LARGE SCALE GENOMIC DNA]</scope>
    <source>
        <strain evidence="5">NCTC10124</strain>
    </source>
</reference>
<dbReference type="InterPro" id="IPR036956">
    <property type="entry name" value="Impact_N_sf"/>
</dbReference>
<dbReference type="SUPFAM" id="SSF54211">
    <property type="entry name" value="Ribosomal protein S5 domain 2-like"/>
    <property type="match status" value="1"/>
</dbReference>
<dbReference type="AlphaFoldDB" id="A0A2H4CD75"/>
<gene>
    <name evidence="3" type="primary">yigZ</name>
    <name evidence="3" type="ORF">NCTC10124_01060</name>
    <name evidence="4" type="ORF">OIE46_02635</name>
</gene>
<reference evidence="4" key="4">
    <citation type="submission" date="2022-11" db="EMBL/GenBank/DDBJ databases">
        <title>complete genomes of mycoplasma synoviae ZX313 strain and SD2 strain.</title>
        <authorList>
            <person name="Zhong Q."/>
        </authorList>
    </citation>
    <scope>NUCLEOTIDE SEQUENCE</scope>
    <source>
        <strain evidence="4">SD2</strain>
    </source>
</reference>
<reference evidence="3" key="1">
    <citation type="submission" date="2018-06" db="EMBL/GenBank/DDBJ databases">
        <authorList>
            <consortium name="Pathogen Informatics"/>
            <person name="Doyle S."/>
        </authorList>
    </citation>
    <scope>NUCLEOTIDE SEQUENCE</scope>
    <source>
        <strain evidence="3">NCTC10124</strain>
    </source>
</reference>
<dbReference type="Gene3D" id="3.30.230.30">
    <property type="entry name" value="Impact, N-terminal domain"/>
    <property type="match status" value="1"/>
</dbReference>
<accession>A0A2H4CD75</accession>
<protein>
    <submittedName>
        <fullName evidence="3">Proline dipeptidase pepQ</fullName>
    </submittedName>
    <submittedName>
        <fullName evidence="4">YigZ family protein</fullName>
    </submittedName>
</protein>
<evidence type="ECO:0000313" key="4">
    <source>
        <dbReference type="EMBL" id="UZW64253.1"/>
    </source>
</evidence>
<organism evidence="3 5">
    <name type="scientific">Mycoplasmopsis synoviae</name>
    <name type="common">Mycoplasma synoviae</name>
    <dbReference type="NCBI Taxonomy" id="2109"/>
    <lineage>
        <taxon>Bacteria</taxon>
        <taxon>Bacillati</taxon>
        <taxon>Mycoplasmatota</taxon>
        <taxon>Mycoplasmoidales</taxon>
        <taxon>Metamycoplasmataceae</taxon>
        <taxon>Mycoplasmopsis</taxon>
    </lineage>
</organism>
<dbReference type="InterPro" id="IPR001498">
    <property type="entry name" value="Impact_N"/>
</dbReference>
<name>A0A2H4CD75_MYCSY</name>
<dbReference type="Pfam" id="PF01205">
    <property type="entry name" value="Impact_N"/>
    <property type="match status" value="1"/>
</dbReference>
<dbReference type="Proteomes" id="UP000259328">
    <property type="component" value="Chromosome"/>
</dbReference>
<evidence type="ECO:0000313" key="5">
    <source>
        <dbReference type="Proteomes" id="UP000259328"/>
    </source>
</evidence>
<dbReference type="PANTHER" id="PTHR16301">
    <property type="entry name" value="IMPACT-RELATED"/>
    <property type="match status" value="1"/>
</dbReference>
<dbReference type="GO" id="GO:0005737">
    <property type="term" value="C:cytoplasm"/>
    <property type="evidence" value="ECO:0007669"/>
    <property type="project" value="TreeGrafter"/>
</dbReference>
<dbReference type="EMBL" id="CP107525">
    <property type="protein sequence ID" value="UZW64253.1"/>
    <property type="molecule type" value="Genomic_DNA"/>
</dbReference>
<feature type="domain" description="Impact N-terminal" evidence="2">
    <location>
        <begin position="10"/>
        <end position="119"/>
    </location>
</feature>
<dbReference type="PANTHER" id="PTHR16301:SF20">
    <property type="entry name" value="IMPACT FAMILY MEMBER YIGZ"/>
    <property type="match status" value="1"/>
</dbReference>
<evidence type="ECO:0000259" key="2">
    <source>
        <dbReference type="Pfam" id="PF01205"/>
    </source>
</evidence>
<dbReference type="Proteomes" id="UP001164481">
    <property type="component" value="Chromosome"/>
</dbReference>
<reference evidence="4" key="3">
    <citation type="submission" date="2022-10" db="EMBL/GenBank/DDBJ databases">
        <authorList>
            <person name="Wei X."/>
        </authorList>
    </citation>
    <scope>NUCLEOTIDE SEQUENCE</scope>
    <source>
        <strain evidence="4">SD2</strain>
    </source>
</reference>
<dbReference type="RefSeq" id="WP_020003009.1">
    <property type="nucleotide sequence ID" value="NZ_CP012624.1"/>
</dbReference>
<evidence type="ECO:0000313" key="3">
    <source>
        <dbReference type="EMBL" id="SYV93323.1"/>
    </source>
</evidence>
<dbReference type="InterPro" id="IPR020568">
    <property type="entry name" value="Ribosomal_Su5_D2-typ_SF"/>
</dbReference>